<evidence type="ECO:0000313" key="4">
    <source>
        <dbReference type="Proteomes" id="UP000604046"/>
    </source>
</evidence>
<organism evidence="3 4">
    <name type="scientific">Symbiodinium natans</name>
    <dbReference type="NCBI Taxonomy" id="878477"/>
    <lineage>
        <taxon>Eukaryota</taxon>
        <taxon>Sar</taxon>
        <taxon>Alveolata</taxon>
        <taxon>Dinophyceae</taxon>
        <taxon>Suessiales</taxon>
        <taxon>Symbiodiniaceae</taxon>
        <taxon>Symbiodinium</taxon>
    </lineage>
</organism>
<feature type="region of interest" description="Disordered" evidence="1">
    <location>
        <begin position="293"/>
        <end position="312"/>
    </location>
</feature>
<dbReference type="EMBL" id="CAJNDS010002845">
    <property type="protein sequence ID" value="CAE7617148.1"/>
    <property type="molecule type" value="Genomic_DNA"/>
</dbReference>
<dbReference type="AlphaFoldDB" id="A0A812VAF4"/>
<evidence type="ECO:0000256" key="2">
    <source>
        <dbReference type="SAM" id="Phobius"/>
    </source>
</evidence>
<protein>
    <submittedName>
        <fullName evidence="3">Uncharacterized protein</fullName>
    </submittedName>
</protein>
<feature type="transmembrane region" description="Helical" evidence="2">
    <location>
        <begin position="111"/>
        <end position="129"/>
    </location>
</feature>
<keyword evidence="2" id="KW-0472">Membrane</keyword>
<keyword evidence="4" id="KW-1185">Reference proteome</keyword>
<feature type="transmembrane region" description="Helical" evidence="2">
    <location>
        <begin position="74"/>
        <end position="99"/>
    </location>
</feature>
<feature type="transmembrane region" description="Helical" evidence="2">
    <location>
        <begin position="166"/>
        <end position="192"/>
    </location>
</feature>
<dbReference type="OrthoDB" id="409695at2759"/>
<feature type="transmembrane region" description="Helical" evidence="2">
    <location>
        <begin position="141"/>
        <end position="160"/>
    </location>
</feature>
<feature type="transmembrane region" description="Helical" evidence="2">
    <location>
        <begin position="204"/>
        <end position="228"/>
    </location>
</feature>
<evidence type="ECO:0000313" key="3">
    <source>
        <dbReference type="EMBL" id="CAE7617148.1"/>
    </source>
</evidence>
<feature type="compositionally biased region" description="Basic and acidic residues" evidence="1">
    <location>
        <begin position="296"/>
        <end position="306"/>
    </location>
</feature>
<proteinExistence type="predicted"/>
<evidence type="ECO:0000256" key="1">
    <source>
        <dbReference type="SAM" id="MobiDB-lite"/>
    </source>
</evidence>
<comment type="caution">
    <text evidence="3">The sequence shown here is derived from an EMBL/GenBank/DDBJ whole genome shotgun (WGS) entry which is preliminary data.</text>
</comment>
<gene>
    <name evidence="3" type="ORF">SNAT2548_LOCUS35086</name>
</gene>
<sequence length="312" mass="35009">MVLHLAPWPHSGGTKPFVLTEPHAVVEVQAWFAGSLLLPLAARLMHAAFLHATSKKAEEKGVNPYNHNRAAMNFVKAIAMVDILLLVWPVSVNILAGIAHSMDLSWILLHIHWRLFRWALAVLSSVLLFELLQRPPRFWRFLHHCSIILVVCLMCGIPWLSLYDLLLFSAGMMLHMSFLAFNCVEFFAVSWHFMRPGHPRAQRLLRGCAGTAAVASLLGHGCVILFYLEAFHLFQAWAPLLVLIFLQVCLVCENVHNVYYVWNLAERTQASLDAQAAQEQSQLPTMLGSCGLGEEGFGKRESEKQRASLAVP</sequence>
<feature type="transmembrane region" description="Helical" evidence="2">
    <location>
        <begin position="234"/>
        <end position="252"/>
    </location>
</feature>
<dbReference type="Proteomes" id="UP000604046">
    <property type="component" value="Unassembled WGS sequence"/>
</dbReference>
<name>A0A812VAF4_9DINO</name>
<feature type="transmembrane region" description="Helical" evidence="2">
    <location>
        <begin position="30"/>
        <end position="53"/>
    </location>
</feature>
<keyword evidence="2" id="KW-0812">Transmembrane</keyword>
<accession>A0A812VAF4</accession>
<keyword evidence="2" id="KW-1133">Transmembrane helix</keyword>
<reference evidence="3" key="1">
    <citation type="submission" date="2021-02" db="EMBL/GenBank/DDBJ databases">
        <authorList>
            <person name="Dougan E. K."/>
            <person name="Rhodes N."/>
            <person name="Thang M."/>
            <person name="Chan C."/>
        </authorList>
    </citation>
    <scope>NUCLEOTIDE SEQUENCE</scope>
</reference>